<dbReference type="RefSeq" id="WP_142978274.1">
    <property type="nucleotide sequence ID" value="NZ_RKLU01000001.1"/>
</dbReference>
<evidence type="ECO:0000313" key="3">
    <source>
        <dbReference type="EMBL" id="TQQ83368.1"/>
    </source>
</evidence>
<sequence length="373" mass="41234">MDVAFVSNVVYPFVTGGAEKRIYEIGTRLAERDHSVTVYGRHYWDGPSETVYDGLQLHGVSPPRDLYTEGGRRSITEAIEFGKDVLRPLRRSVAEHDVIVASVFPYFPVLAAELAVIGSDTPLVTTWHEVWRDYWKEYLGRLGIFGAMVEQVTARVPQYPIAVSQNTADKLAELGRSREQIRIIPNGIDYEGIQATEPAENGFEVLFVGRLIEPKRVEMLLSAFDALNTDATLGIIGEGPQQEALERQAATLESEDRITFCGFIEDHEEVIAQMRAARVFVSPSVREGFGVTYIEAMAAGCTVIGTKHPNSAAAEVIGDAGFTISPTRNSLREVLRRGLNGERPSKSPQAAAKQFDWGQITTNVEDAYLDIVK</sequence>
<dbReference type="PANTHER" id="PTHR45947:SF3">
    <property type="entry name" value="SULFOQUINOVOSYL TRANSFERASE SQD2"/>
    <property type="match status" value="1"/>
</dbReference>
<dbReference type="Pfam" id="PF00534">
    <property type="entry name" value="Glycos_transf_1"/>
    <property type="match status" value="1"/>
</dbReference>
<evidence type="ECO:0000313" key="4">
    <source>
        <dbReference type="Proteomes" id="UP000705823"/>
    </source>
</evidence>
<dbReference type="Gene3D" id="3.40.50.2000">
    <property type="entry name" value="Glycogen Phosphorylase B"/>
    <property type="match status" value="2"/>
</dbReference>
<dbReference type="InterPro" id="IPR028098">
    <property type="entry name" value="Glyco_trans_4-like_N"/>
</dbReference>
<protein>
    <submittedName>
        <fullName evidence="3">Glycosyltransferase family 1 protein</fullName>
    </submittedName>
</protein>
<dbReference type="InterPro" id="IPR050194">
    <property type="entry name" value="Glycosyltransferase_grp1"/>
</dbReference>
<dbReference type="CDD" id="cd03801">
    <property type="entry name" value="GT4_PimA-like"/>
    <property type="match status" value="1"/>
</dbReference>
<proteinExistence type="predicted"/>
<dbReference type="SUPFAM" id="SSF53756">
    <property type="entry name" value="UDP-Glycosyltransferase/glycogen phosphorylase"/>
    <property type="match status" value="1"/>
</dbReference>
<dbReference type="AlphaFoldDB" id="A0A8J8P971"/>
<dbReference type="PANTHER" id="PTHR45947">
    <property type="entry name" value="SULFOQUINOVOSYL TRANSFERASE SQD2"/>
    <property type="match status" value="1"/>
</dbReference>
<evidence type="ECO:0000259" key="1">
    <source>
        <dbReference type="Pfam" id="PF00534"/>
    </source>
</evidence>
<keyword evidence="4" id="KW-1185">Reference proteome</keyword>
<name>A0A8J8P971_9EURY</name>
<dbReference type="Pfam" id="PF13439">
    <property type="entry name" value="Glyco_transf_4"/>
    <property type="match status" value="1"/>
</dbReference>
<dbReference type="EMBL" id="RKLU01000001">
    <property type="protein sequence ID" value="TQQ83368.1"/>
    <property type="molecule type" value="Genomic_DNA"/>
</dbReference>
<organism evidence="3 4">
    <name type="scientific">Halonotius terrestris</name>
    <dbReference type="NCBI Taxonomy" id="2487750"/>
    <lineage>
        <taxon>Archaea</taxon>
        <taxon>Methanobacteriati</taxon>
        <taxon>Methanobacteriota</taxon>
        <taxon>Stenosarchaea group</taxon>
        <taxon>Halobacteria</taxon>
        <taxon>Halobacteriales</taxon>
        <taxon>Haloferacaceae</taxon>
        <taxon>Halonotius</taxon>
    </lineage>
</organism>
<dbReference type="InterPro" id="IPR001296">
    <property type="entry name" value="Glyco_trans_1"/>
</dbReference>
<feature type="domain" description="Glycosyl transferase family 1" evidence="1">
    <location>
        <begin position="196"/>
        <end position="352"/>
    </location>
</feature>
<evidence type="ECO:0000259" key="2">
    <source>
        <dbReference type="Pfam" id="PF13439"/>
    </source>
</evidence>
<feature type="domain" description="Glycosyltransferase subfamily 4-like N-terminal" evidence="2">
    <location>
        <begin position="16"/>
        <end position="190"/>
    </location>
</feature>
<reference evidence="3" key="1">
    <citation type="submission" date="2019-02" db="EMBL/GenBank/DDBJ databases">
        <title>Halonotius sp. a new haloarchaeum isolated from saline soil.</title>
        <authorList>
            <person name="Duran-Viseras A."/>
            <person name="Sanchez-Porro C."/>
            <person name="Ventosa A."/>
        </authorList>
    </citation>
    <scope>NUCLEOTIDE SEQUENCE</scope>
    <source>
        <strain evidence="3">F15B</strain>
    </source>
</reference>
<dbReference type="Proteomes" id="UP000705823">
    <property type="component" value="Unassembled WGS sequence"/>
</dbReference>
<accession>A0A8J8P971</accession>
<dbReference type="OrthoDB" id="132546at2157"/>
<gene>
    <name evidence="3" type="ORF">EGH24_00780</name>
</gene>
<comment type="caution">
    <text evidence="3">The sequence shown here is derived from an EMBL/GenBank/DDBJ whole genome shotgun (WGS) entry which is preliminary data.</text>
</comment>
<dbReference type="GO" id="GO:0016757">
    <property type="term" value="F:glycosyltransferase activity"/>
    <property type="evidence" value="ECO:0007669"/>
    <property type="project" value="InterPro"/>
</dbReference>